<sequence>MEKGLFRYFGLSNENKLALVGHSHLMLGVDKLELESQLKQPISKYTREGVNVADRELMVEQLLEENPKLKWVIYGVDAWMFTGEGLSANSYKLFYPFMDQEKIARYVKESTSSQDYVQHKWIKTSRYNEGLINSAMRGHLSNWSNYKLGKVDVKLLEQNVGKGIFRKINSAEENRQIFLRTLKTLKTKGIKVVLVYVPTIASYNQAEPEKFEKELDFFRALDQNNSDVFYLEYLKDWESKHEFFFDPIHLNPEGQKAFTNALSKDLKFLVDDGVSRI</sequence>
<comment type="caution">
    <text evidence="1">The sequence shown here is derived from an EMBL/GenBank/DDBJ whole genome shotgun (WGS) entry which is preliminary data.</text>
</comment>
<dbReference type="EMBL" id="JBHSKS010000003">
    <property type="protein sequence ID" value="MFC5191154.1"/>
    <property type="molecule type" value="Genomic_DNA"/>
</dbReference>
<evidence type="ECO:0000313" key="2">
    <source>
        <dbReference type="Proteomes" id="UP001596163"/>
    </source>
</evidence>
<dbReference type="RefSeq" id="WP_377912939.1">
    <property type="nucleotide sequence ID" value="NZ_JBHSKS010000003.1"/>
</dbReference>
<gene>
    <name evidence="1" type="ORF">ACFPIK_05200</name>
</gene>
<dbReference type="Proteomes" id="UP001596163">
    <property type="component" value="Unassembled WGS sequence"/>
</dbReference>
<organism evidence="1 2">
    <name type="scientific">Algoriphagus aquatilis</name>
    <dbReference type="NCBI Taxonomy" id="490186"/>
    <lineage>
        <taxon>Bacteria</taxon>
        <taxon>Pseudomonadati</taxon>
        <taxon>Bacteroidota</taxon>
        <taxon>Cytophagia</taxon>
        <taxon>Cytophagales</taxon>
        <taxon>Cyclobacteriaceae</taxon>
        <taxon>Algoriphagus</taxon>
    </lineage>
</organism>
<keyword evidence="2" id="KW-1185">Reference proteome</keyword>
<name>A0ABW0BTI0_9BACT</name>
<dbReference type="SUPFAM" id="SSF52266">
    <property type="entry name" value="SGNH hydrolase"/>
    <property type="match status" value="1"/>
</dbReference>
<accession>A0ABW0BTI0</accession>
<evidence type="ECO:0008006" key="3">
    <source>
        <dbReference type="Google" id="ProtNLM"/>
    </source>
</evidence>
<reference evidence="2" key="1">
    <citation type="journal article" date="2019" name="Int. J. Syst. Evol. Microbiol.">
        <title>The Global Catalogue of Microorganisms (GCM) 10K type strain sequencing project: providing services to taxonomists for standard genome sequencing and annotation.</title>
        <authorList>
            <consortium name="The Broad Institute Genomics Platform"/>
            <consortium name="The Broad Institute Genome Sequencing Center for Infectious Disease"/>
            <person name="Wu L."/>
            <person name="Ma J."/>
        </authorList>
    </citation>
    <scope>NUCLEOTIDE SEQUENCE [LARGE SCALE GENOMIC DNA]</scope>
    <source>
        <strain evidence="2">CGMCC 1.7030</strain>
    </source>
</reference>
<dbReference type="Gene3D" id="3.40.50.1110">
    <property type="entry name" value="SGNH hydrolase"/>
    <property type="match status" value="1"/>
</dbReference>
<evidence type="ECO:0000313" key="1">
    <source>
        <dbReference type="EMBL" id="MFC5191154.1"/>
    </source>
</evidence>
<dbReference type="InterPro" id="IPR036514">
    <property type="entry name" value="SGNH_hydro_sf"/>
</dbReference>
<proteinExistence type="predicted"/>
<protein>
    <recommendedName>
        <fullName evidence="3">SGNH/GDSL hydrolase family protein</fullName>
    </recommendedName>
</protein>